<evidence type="ECO:0000256" key="3">
    <source>
        <dbReference type="PIRSR" id="PIRSR000390-1"/>
    </source>
</evidence>
<dbReference type="Proteomes" id="UP000560000">
    <property type="component" value="Unassembled WGS sequence"/>
</dbReference>
<dbReference type="HOGENOM" id="CLU_036177_0_0_6"/>
<reference evidence="6 8" key="1">
    <citation type="submission" date="2014-09" db="EMBL/GenBank/DDBJ databases">
        <title>Xanthomonadaceae 3.5X direct submission.</title>
        <authorList>
            <person name="Fang T."/>
            <person name="Wang H."/>
        </authorList>
    </citation>
    <scope>NUCLEOTIDE SEQUENCE [LARGE SCALE GENOMIC DNA]</scope>
    <source>
        <strain evidence="6 8">3.5X</strain>
    </source>
</reference>
<dbReference type="AlphaFoldDB" id="A0A099CUX3"/>
<dbReference type="PANTHER" id="PTHR30244:SF34">
    <property type="entry name" value="DTDP-4-AMINO-4,6-DIDEOXYGALACTOSE TRANSAMINASE"/>
    <property type="match status" value="1"/>
</dbReference>
<dbReference type="SUPFAM" id="SSF53383">
    <property type="entry name" value="PLP-dependent transferases"/>
    <property type="match status" value="1"/>
</dbReference>
<reference evidence="7 9" key="2">
    <citation type="submission" date="2020-08" db="EMBL/GenBank/DDBJ databases">
        <title>Genomic Encyclopedia of Type Strains, Phase IV (KMG-IV): sequencing the most valuable type-strain genomes for metagenomic binning, comparative biology and taxonomic classification.</title>
        <authorList>
            <person name="Goeker M."/>
        </authorList>
    </citation>
    <scope>NUCLEOTIDE SEQUENCE [LARGE SCALE GENOMIC DNA]</scope>
    <source>
        <strain evidence="7 9">DSM 107085</strain>
    </source>
</reference>
<dbReference type="InterPro" id="IPR015422">
    <property type="entry name" value="PyrdxlP-dep_Trfase_small"/>
</dbReference>
<name>A0A099CUX3_9GAMM</name>
<evidence type="ECO:0000256" key="4">
    <source>
        <dbReference type="PIRSR" id="PIRSR000390-2"/>
    </source>
</evidence>
<dbReference type="STRING" id="1543381.LF63_0104780"/>
<dbReference type="PIRSF" id="PIRSF000390">
    <property type="entry name" value="PLP_StrS"/>
    <property type="match status" value="1"/>
</dbReference>
<feature type="modified residue" description="N6-(pyridoxal phosphate)lysine" evidence="4">
    <location>
        <position position="177"/>
    </location>
</feature>
<evidence type="ECO:0000313" key="9">
    <source>
        <dbReference type="Proteomes" id="UP000560000"/>
    </source>
</evidence>
<dbReference type="EMBL" id="JROI01000010">
    <property type="protein sequence ID" value="KGI77753.1"/>
    <property type="molecule type" value="Genomic_DNA"/>
</dbReference>
<evidence type="ECO:0000256" key="2">
    <source>
        <dbReference type="ARBA" id="ARBA00037999"/>
    </source>
</evidence>
<evidence type="ECO:0000256" key="1">
    <source>
        <dbReference type="ARBA" id="ARBA00022898"/>
    </source>
</evidence>
<keyword evidence="6" id="KW-0032">Aminotransferase</keyword>
<evidence type="ECO:0000313" key="8">
    <source>
        <dbReference type="Proteomes" id="UP000029708"/>
    </source>
</evidence>
<comment type="similarity">
    <text evidence="2 5">Belongs to the DegT/DnrJ/EryC1 family.</text>
</comment>
<protein>
    <submittedName>
        <fullName evidence="6">Nucleotide sugar aminotransferase</fullName>
    </submittedName>
    <submittedName>
        <fullName evidence="7">dTDP-4-amino-4,6-dideoxygalactose transaminase</fullName>
    </submittedName>
</protein>
<dbReference type="GO" id="GO:0000271">
    <property type="term" value="P:polysaccharide biosynthetic process"/>
    <property type="evidence" value="ECO:0007669"/>
    <property type="project" value="TreeGrafter"/>
</dbReference>
<organism evidence="6 8">
    <name type="scientific">Oleiagrimonas soli</name>
    <dbReference type="NCBI Taxonomy" id="1543381"/>
    <lineage>
        <taxon>Bacteria</taxon>
        <taxon>Pseudomonadati</taxon>
        <taxon>Pseudomonadota</taxon>
        <taxon>Gammaproteobacteria</taxon>
        <taxon>Lysobacterales</taxon>
        <taxon>Rhodanobacteraceae</taxon>
        <taxon>Oleiagrimonas</taxon>
    </lineage>
</organism>
<comment type="caution">
    <text evidence="6">The sequence shown here is derived from an EMBL/GenBank/DDBJ whole genome shotgun (WGS) entry which is preliminary data.</text>
</comment>
<evidence type="ECO:0000256" key="5">
    <source>
        <dbReference type="RuleBase" id="RU004508"/>
    </source>
</evidence>
<feature type="active site" description="Proton acceptor" evidence="3">
    <location>
        <position position="177"/>
    </location>
</feature>
<dbReference type="Gene3D" id="3.90.1150.10">
    <property type="entry name" value="Aspartate Aminotransferase, domain 1"/>
    <property type="match status" value="1"/>
</dbReference>
<dbReference type="OrthoDB" id="9804264at2"/>
<dbReference type="Proteomes" id="UP000029708">
    <property type="component" value="Unassembled WGS sequence"/>
</dbReference>
<keyword evidence="8" id="KW-1185">Reference proteome</keyword>
<dbReference type="Pfam" id="PF01041">
    <property type="entry name" value="DegT_DnrJ_EryC1"/>
    <property type="match status" value="2"/>
</dbReference>
<sequence>MRRKTDAREIPPTAGLPLRLGDLRGGQPALAQVLAPYSGCEDALLTCSGTAALVVALRMLAQRSERREVIVPAYTCPLVAIAVAHCGLRLRLCDTQPGHFAMDPDALHAQLGPQTLAVIPAHLGGRPVDLGTVCDMALAAGATVIEDAAQSLGARHADGTPSGLAGDIGLFSLAAGKGLSTYEGGLLVARTPQTREALRETAQRELPVRAGWELRRSLELLGYWALYRPRGLRLAYGAPLRRALRRDDPVGAVGDRFSMRIPLHRLGRWRQAVATRAAARLPAFLEQTRAQAMRRLPRLAAIPGLRVLDDASGAHGTWPFFLLVCETAAMRDAVMRALWTAGLGVSRLFIHALSDYPDLRAILPDDDCPQARDFAARSFTVSNSPWLRDDAFERIVKTLETVTAQRD</sequence>
<dbReference type="InterPro" id="IPR015421">
    <property type="entry name" value="PyrdxlP-dep_Trfase_major"/>
</dbReference>
<dbReference type="GO" id="GO:0008483">
    <property type="term" value="F:transaminase activity"/>
    <property type="evidence" value="ECO:0007669"/>
    <property type="project" value="UniProtKB-KW"/>
</dbReference>
<keyword evidence="1 4" id="KW-0663">Pyridoxal phosphate</keyword>
<proteinExistence type="inferred from homology"/>
<dbReference type="EMBL" id="JACHET010000001">
    <property type="protein sequence ID" value="MBB6183932.1"/>
    <property type="molecule type" value="Genomic_DNA"/>
</dbReference>
<dbReference type="InterPro" id="IPR015424">
    <property type="entry name" value="PyrdxlP-dep_Trfase"/>
</dbReference>
<evidence type="ECO:0000313" key="6">
    <source>
        <dbReference type="EMBL" id="KGI77753.1"/>
    </source>
</evidence>
<dbReference type="RefSeq" id="WP_043100009.1">
    <property type="nucleotide sequence ID" value="NZ_JACHET010000001.1"/>
</dbReference>
<dbReference type="PANTHER" id="PTHR30244">
    <property type="entry name" value="TRANSAMINASE"/>
    <property type="match status" value="1"/>
</dbReference>
<gene>
    <name evidence="7" type="ORF">HNQ86_001277</name>
    <name evidence="6" type="ORF">LF63_0104780</name>
</gene>
<evidence type="ECO:0000313" key="7">
    <source>
        <dbReference type="EMBL" id="MBB6183932.1"/>
    </source>
</evidence>
<accession>A0A099CUX3</accession>
<dbReference type="InterPro" id="IPR000653">
    <property type="entry name" value="DegT/StrS_aminotransferase"/>
</dbReference>
<keyword evidence="6" id="KW-0808">Transferase</keyword>
<dbReference type="Gene3D" id="3.40.640.10">
    <property type="entry name" value="Type I PLP-dependent aspartate aminotransferase-like (Major domain)"/>
    <property type="match status" value="1"/>
</dbReference>
<dbReference type="GO" id="GO:0030170">
    <property type="term" value="F:pyridoxal phosphate binding"/>
    <property type="evidence" value="ECO:0007669"/>
    <property type="project" value="TreeGrafter"/>
</dbReference>